<name>A8LUG0_DINSH</name>
<dbReference type="HOGENOM" id="CLU_018391_0_0_5"/>
<dbReference type="eggNOG" id="COG1368">
    <property type="taxonomic scope" value="Bacteria"/>
</dbReference>
<keyword evidence="1" id="KW-0812">Transmembrane</keyword>
<sequence length="541" mass="57012">MIPSPLRLGLGALVLHLVLVQPNHPAALTWGALAMFPLELPVILLVLAALPPGRVTAWLRAGLTALLVLIAVLKTADFAMFSALGRGFNPISDMALVEAGLRLSTGAIGPVLTGLAVVAALLAVAGVALAIWWATGVWAGLRLPRRAGLGLGVAAGLAAGVAGAEIGQAMGRWSLPVTPPGAAFTARVGVERMGMARATLADLRAFEIAAATDPLAGRADLLGAIDRDVLVVFVESYGRASLDTPLYAETHRATLAAAEARLGALGLSMRSGLLTAPTRGGQSWLSHATFANGLWVDNQTSYGAALASGRRTLFHLAAEAGFHTAAVMPQITLDWPEADLMGFETVLAAADLGYAGQPFNWVTMPDQFTFAAMDRLLRDRAETRPYFVQMALGSSHAPWVPVPELVPWEAIGDGTIFDPMAAAGDPPDVVWRDRDRVREQYRLALDYALRVVFDYAARHAGDPPLILVLGDHQAAGFVALDERAEVPVHLIGPADLVEVAAGWGWSPGLIPGPEAAPLRMDEMRDLILQSFASQAPPEGES</sequence>
<dbReference type="AlphaFoldDB" id="A8LUG0"/>
<keyword evidence="1" id="KW-1133">Transmembrane helix</keyword>
<evidence type="ECO:0000313" key="3">
    <source>
        <dbReference type="Proteomes" id="UP000006833"/>
    </source>
</evidence>
<dbReference type="SUPFAM" id="SSF53649">
    <property type="entry name" value="Alkaline phosphatase-like"/>
    <property type="match status" value="1"/>
</dbReference>
<gene>
    <name evidence="2" type="ordered locus">Dshi_4167</name>
</gene>
<dbReference type="Gene3D" id="3.40.720.10">
    <property type="entry name" value="Alkaline Phosphatase, subunit A"/>
    <property type="match status" value="1"/>
</dbReference>
<feature type="transmembrane region" description="Helical" evidence="1">
    <location>
        <begin position="111"/>
        <end position="135"/>
    </location>
</feature>
<dbReference type="OrthoDB" id="1376015at2"/>
<dbReference type="Proteomes" id="UP000006833">
    <property type="component" value="Plasmid pDSHI05"/>
</dbReference>
<dbReference type="KEGG" id="dsh:Dshi_4167"/>
<keyword evidence="2" id="KW-0614">Plasmid</keyword>
<keyword evidence="1" id="KW-0472">Membrane</keyword>
<feature type="transmembrane region" description="Helical" evidence="1">
    <location>
        <begin position="62"/>
        <end position="84"/>
    </location>
</feature>
<geneLocation type="plasmid" evidence="2 3">
    <name>pDSHI05</name>
</geneLocation>
<evidence type="ECO:0000256" key="1">
    <source>
        <dbReference type="SAM" id="Phobius"/>
    </source>
</evidence>
<protein>
    <submittedName>
        <fullName evidence="2">Sulfatase</fullName>
    </submittedName>
</protein>
<organism evidence="2 3">
    <name type="scientific">Dinoroseobacter shibae (strain DSM 16493 / NCIMB 14021 / DFL 12)</name>
    <dbReference type="NCBI Taxonomy" id="398580"/>
    <lineage>
        <taxon>Bacteria</taxon>
        <taxon>Pseudomonadati</taxon>
        <taxon>Pseudomonadota</taxon>
        <taxon>Alphaproteobacteria</taxon>
        <taxon>Rhodobacterales</taxon>
        <taxon>Roseobacteraceae</taxon>
        <taxon>Dinoroseobacter</taxon>
    </lineage>
</organism>
<accession>A8LUG0</accession>
<evidence type="ECO:0000313" key="2">
    <source>
        <dbReference type="EMBL" id="ABV95877.1"/>
    </source>
</evidence>
<reference evidence="3" key="1">
    <citation type="journal article" date="2010" name="ISME J.">
        <title>The complete genome sequence of the algal symbiont Dinoroseobacter shibae: a hitchhiker's guide to life in the sea.</title>
        <authorList>
            <person name="Wagner-Dobler I."/>
            <person name="Ballhausen B."/>
            <person name="Berger M."/>
            <person name="Brinkhoff T."/>
            <person name="Buchholz I."/>
            <person name="Bunk B."/>
            <person name="Cypionka H."/>
            <person name="Daniel R."/>
            <person name="Drepper T."/>
            <person name="Gerdts G."/>
            <person name="Hahnke S."/>
            <person name="Han C."/>
            <person name="Jahn D."/>
            <person name="Kalhoefer D."/>
            <person name="Kiss H."/>
            <person name="Klenk H.P."/>
            <person name="Kyrpides N."/>
            <person name="Liebl W."/>
            <person name="Liesegang H."/>
            <person name="Meincke L."/>
            <person name="Pati A."/>
            <person name="Petersen J."/>
            <person name="Piekarski T."/>
            <person name="Pommerenke C."/>
            <person name="Pradella S."/>
            <person name="Pukall R."/>
            <person name="Rabus R."/>
            <person name="Stackebrandt E."/>
            <person name="Thole S."/>
            <person name="Thompson L."/>
            <person name="Tielen P."/>
            <person name="Tomasch J."/>
            <person name="von Jan M."/>
            <person name="Wanphrut N."/>
            <person name="Wichels A."/>
            <person name="Zech H."/>
            <person name="Simon M."/>
        </authorList>
    </citation>
    <scope>NUCLEOTIDE SEQUENCE [LARGE SCALE GENOMIC DNA]</scope>
    <source>
        <strain evidence="3">DSM 16493 / NCIMB 14021 / DFL 12</strain>
        <plasmid evidence="3">Plasmid pDSHI05</plasmid>
    </source>
</reference>
<dbReference type="RefSeq" id="WP_012187444.1">
    <property type="nucleotide sequence ID" value="NC_009959.1"/>
</dbReference>
<proteinExistence type="predicted"/>
<feature type="transmembrane region" description="Helical" evidence="1">
    <location>
        <begin position="147"/>
        <end position="164"/>
    </location>
</feature>
<dbReference type="EMBL" id="CP000835">
    <property type="protein sequence ID" value="ABV95877.1"/>
    <property type="molecule type" value="Genomic_DNA"/>
</dbReference>
<dbReference type="InterPro" id="IPR017850">
    <property type="entry name" value="Alkaline_phosphatase_core_sf"/>
</dbReference>
<feature type="transmembrane region" description="Helical" evidence="1">
    <location>
        <begin position="30"/>
        <end position="50"/>
    </location>
</feature>
<keyword evidence="3" id="KW-1185">Reference proteome</keyword>